<keyword evidence="10 11" id="KW-0131">Cell cycle</keyword>
<evidence type="ECO:0000256" key="6">
    <source>
        <dbReference type="ARBA" id="ARBA00022737"/>
    </source>
</evidence>
<dbReference type="GO" id="GO:0000132">
    <property type="term" value="P:establishment of mitotic spindle orientation"/>
    <property type="evidence" value="ECO:0007669"/>
    <property type="project" value="UniProtKB-UniRule"/>
</dbReference>
<evidence type="ECO:0000259" key="13">
    <source>
        <dbReference type="Pfam" id="PF24951"/>
    </source>
</evidence>
<keyword evidence="1 11" id="KW-0813">Transport</keyword>
<dbReference type="PANTHER" id="PTHR14604:SF4">
    <property type="entry name" value="F-BOX DOMAIN-CONTAINING PROTEIN"/>
    <property type="match status" value="1"/>
</dbReference>
<dbReference type="InterPro" id="IPR019775">
    <property type="entry name" value="WD40_repeat_CS"/>
</dbReference>
<dbReference type="InterPro" id="IPR050995">
    <property type="entry name" value="WD-F-box_domain-protein"/>
</dbReference>
<dbReference type="FunFam" id="1.20.960.30:FF:000002">
    <property type="entry name" value="Platelet-activating factor acetylhydrolase ib"/>
    <property type="match status" value="1"/>
</dbReference>
<dbReference type="GO" id="GO:0051301">
    <property type="term" value="P:cell division"/>
    <property type="evidence" value="ECO:0007669"/>
    <property type="project" value="UniProtKB-KW"/>
</dbReference>
<dbReference type="AlphaFoldDB" id="A0A2G5B2D4"/>
<dbReference type="PROSITE" id="PS50082">
    <property type="entry name" value="WD_REPEATS_2"/>
    <property type="match status" value="6"/>
</dbReference>
<dbReference type="PRINTS" id="PR00320">
    <property type="entry name" value="GPROTEINBRPT"/>
</dbReference>
<keyword evidence="15" id="KW-1185">Reference proteome</keyword>
<protein>
    <recommendedName>
        <fullName evidence="11">Nuclear distribution protein PAC1</fullName>
    </recommendedName>
    <alternativeName>
        <fullName evidence="11">Lissencephaly-1 homolog</fullName>
        <shortName evidence="11">LIS-1</shortName>
    </alternativeName>
    <alternativeName>
        <fullName evidence="11">nudF homolog</fullName>
    </alternativeName>
</protein>
<dbReference type="Proteomes" id="UP000242474">
    <property type="component" value="Unassembled WGS sequence"/>
</dbReference>
<feature type="repeat" description="WD" evidence="12">
    <location>
        <begin position="110"/>
        <end position="151"/>
    </location>
</feature>
<feature type="repeat" description="WD" evidence="12">
    <location>
        <begin position="152"/>
        <end position="185"/>
    </location>
</feature>
<dbReference type="EMBL" id="KZ303544">
    <property type="protein sequence ID" value="PIA13182.1"/>
    <property type="molecule type" value="Genomic_DNA"/>
</dbReference>
<dbReference type="CDD" id="cd00200">
    <property type="entry name" value="WD40"/>
    <property type="match status" value="1"/>
</dbReference>
<evidence type="ECO:0000256" key="12">
    <source>
        <dbReference type="PROSITE-ProRule" id="PRU00221"/>
    </source>
</evidence>
<name>A0A2G5B2D4_COERN</name>
<feature type="domain" description="PAC1-like LisH-like dimerisation" evidence="13">
    <location>
        <begin position="9"/>
        <end position="42"/>
    </location>
</feature>
<evidence type="ECO:0000256" key="7">
    <source>
        <dbReference type="ARBA" id="ARBA00022776"/>
    </source>
</evidence>
<evidence type="ECO:0000313" key="15">
    <source>
        <dbReference type="Proteomes" id="UP000242474"/>
    </source>
</evidence>
<dbReference type="PROSITE" id="PS50294">
    <property type="entry name" value="WD_REPEATS_REGION"/>
    <property type="match status" value="6"/>
</dbReference>
<dbReference type="SMART" id="SM00667">
    <property type="entry name" value="LisH"/>
    <property type="match status" value="1"/>
</dbReference>
<dbReference type="SMART" id="SM00320">
    <property type="entry name" value="WD40"/>
    <property type="match status" value="7"/>
</dbReference>
<keyword evidence="7 11" id="KW-0498">Mitosis</keyword>
<comment type="similarity">
    <text evidence="11">Belongs to the WD repeat LIS1/nudF family.</text>
</comment>
<dbReference type="HAMAP" id="MF_03141">
    <property type="entry name" value="lis1"/>
    <property type="match status" value="1"/>
</dbReference>
<dbReference type="Gene3D" id="2.130.10.10">
    <property type="entry name" value="YVTN repeat-like/Quinoprotein amine dehydrogenase"/>
    <property type="match status" value="1"/>
</dbReference>
<feature type="repeat" description="WD" evidence="12">
    <location>
        <begin position="195"/>
        <end position="235"/>
    </location>
</feature>
<dbReference type="InterPro" id="IPR020472">
    <property type="entry name" value="WD40_PAC1"/>
</dbReference>
<dbReference type="InterPro" id="IPR056795">
    <property type="entry name" value="PAC1-like_LisH-like_dom"/>
</dbReference>
<dbReference type="PIRSF" id="PIRSF037647">
    <property type="entry name" value="Dynein_regulator_Lis1"/>
    <property type="match status" value="1"/>
</dbReference>
<proteinExistence type="inferred from homology"/>
<dbReference type="GO" id="GO:0005875">
    <property type="term" value="C:microtubule associated complex"/>
    <property type="evidence" value="ECO:0007669"/>
    <property type="project" value="UniProtKB-UniRule"/>
</dbReference>
<organism evidence="14 15">
    <name type="scientific">Coemansia reversa (strain ATCC 12441 / NRRL 1564)</name>
    <dbReference type="NCBI Taxonomy" id="763665"/>
    <lineage>
        <taxon>Eukaryota</taxon>
        <taxon>Fungi</taxon>
        <taxon>Fungi incertae sedis</taxon>
        <taxon>Zoopagomycota</taxon>
        <taxon>Kickxellomycotina</taxon>
        <taxon>Kickxellomycetes</taxon>
        <taxon>Kickxellales</taxon>
        <taxon>Kickxellaceae</taxon>
        <taxon>Coemansia</taxon>
    </lineage>
</organism>
<dbReference type="GO" id="GO:0005737">
    <property type="term" value="C:cytoplasm"/>
    <property type="evidence" value="ECO:0007669"/>
    <property type="project" value="UniProtKB-UniRule"/>
</dbReference>
<evidence type="ECO:0000256" key="1">
    <source>
        <dbReference type="ARBA" id="ARBA00022448"/>
    </source>
</evidence>
<dbReference type="SUPFAM" id="SSF109925">
    <property type="entry name" value="Lissencephaly-1 protein (Lis-1, PAF-AH alpha) N-terminal domain"/>
    <property type="match status" value="1"/>
</dbReference>
<feature type="repeat" description="WD" evidence="12">
    <location>
        <begin position="354"/>
        <end position="395"/>
    </location>
</feature>
<dbReference type="InterPro" id="IPR006594">
    <property type="entry name" value="LisH"/>
</dbReference>
<dbReference type="InterPro" id="IPR037190">
    <property type="entry name" value="LIS1_N"/>
</dbReference>
<dbReference type="InterPro" id="IPR036322">
    <property type="entry name" value="WD40_repeat_dom_sf"/>
</dbReference>
<dbReference type="InterPro" id="IPR015943">
    <property type="entry name" value="WD40/YVTN_repeat-like_dom_sf"/>
</dbReference>
<dbReference type="GO" id="GO:0000922">
    <property type="term" value="C:spindle pole"/>
    <property type="evidence" value="ECO:0007669"/>
    <property type="project" value="UniProtKB-SubCell"/>
</dbReference>
<comment type="subcellular location">
    <subcellularLocation>
        <location evidence="11">Cytoplasm</location>
        <location evidence="11">Cytoskeleton</location>
    </subcellularLocation>
    <subcellularLocation>
        <location evidence="11">Cytoplasm</location>
        <location evidence="11">Cytoskeleton</location>
        <location evidence="11">Spindle pole</location>
    </subcellularLocation>
    <text evidence="11">Localizes to the plus ends of microtubules at the hyphal tip and the mitotic spindle poles.</text>
</comment>
<evidence type="ECO:0000256" key="11">
    <source>
        <dbReference type="HAMAP-Rule" id="MF_03141"/>
    </source>
</evidence>
<comment type="subunit">
    <text evidence="11">Self-associates. Interacts with NDL1 and dynein.</text>
</comment>
<evidence type="ECO:0000256" key="4">
    <source>
        <dbReference type="ARBA" id="ARBA00022618"/>
    </source>
</evidence>
<keyword evidence="6" id="KW-0677">Repeat</keyword>
<keyword evidence="5 11" id="KW-0493">Microtubule</keyword>
<feature type="repeat" description="WD" evidence="12">
    <location>
        <begin position="236"/>
        <end position="277"/>
    </location>
</feature>
<dbReference type="InterPro" id="IPR017252">
    <property type="entry name" value="Dynein_regulator_LIS1"/>
</dbReference>
<dbReference type="GO" id="GO:0070840">
    <property type="term" value="F:dynein complex binding"/>
    <property type="evidence" value="ECO:0007669"/>
    <property type="project" value="UniProtKB-UniRule"/>
</dbReference>
<dbReference type="Pfam" id="PF00400">
    <property type="entry name" value="WD40"/>
    <property type="match status" value="7"/>
</dbReference>
<dbReference type="PROSITE" id="PS00678">
    <property type="entry name" value="WD_REPEATS_1"/>
    <property type="match status" value="4"/>
</dbReference>
<keyword evidence="3 12" id="KW-0853">WD repeat</keyword>
<dbReference type="GO" id="GO:0005874">
    <property type="term" value="C:microtubule"/>
    <property type="evidence" value="ECO:0007669"/>
    <property type="project" value="UniProtKB-KW"/>
</dbReference>
<keyword evidence="4 11" id="KW-0132">Cell division</keyword>
<dbReference type="Gene3D" id="1.20.960.30">
    <property type="match status" value="1"/>
</dbReference>
<evidence type="ECO:0000256" key="5">
    <source>
        <dbReference type="ARBA" id="ARBA00022701"/>
    </source>
</evidence>
<evidence type="ECO:0000256" key="3">
    <source>
        <dbReference type="ARBA" id="ARBA00022574"/>
    </source>
</evidence>
<accession>A0A2G5B2D4</accession>
<dbReference type="Pfam" id="PF24951">
    <property type="entry name" value="LisH_PAC1"/>
    <property type="match status" value="1"/>
</dbReference>
<comment type="domain">
    <text evidence="11">Dimerization mediated by the LisH domain may be required to activate dynein.</text>
</comment>
<dbReference type="OrthoDB" id="10264588at2759"/>
<evidence type="ECO:0000313" key="14">
    <source>
        <dbReference type="EMBL" id="PIA13182.1"/>
    </source>
</evidence>
<dbReference type="GO" id="GO:0051012">
    <property type="term" value="P:microtubule sliding"/>
    <property type="evidence" value="ECO:0007669"/>
    <property type="project" value="UniProtKB-UniRule"/>
</dbReference>
<keyword evidence="2 11" id="KW-0963">Cytoplasm</keyword>
<dbReference type="STRING" id="763665.A0A2G5B2D4"/>
<reference evidence="14 15" key="1">
    <citation type="journal article" date="2015" name="Genome Biol. Evol.">
        <title>Phylogenomic analyses indicate that early fungi evolved digesting cell walls of algal ancestors of land plants.</title>
        <authorList>
            <person name="Chang Y."/>
            <person name="Wang S."/>
            <person name="Sekimoto S."/>
            <person name="Aerts A.L."/>
            <person name="Choi C."/>
            <person name="Clum A."/>
            <person name="LaButti K.M."/>
            <person name="Lindquist E.A."/>
            <person name="Yee Ngan C."/>
            <person name="Ohm R.A."/>
            <person name="Salamov A.A."/>
            <person name="Grigoriev I.V."/>
            <person name="Spatafora J.W."/>
            <person name="Berbee M.L."/>
        </authorList>
    </citation>
    <scope>NUCLEOTIDE SEQUENCE [LARGE SCALE GENOMIC DNA]</scope>
    <source>
        <strain evidence="14 15">NRRL 1564</strain>
    </source>
</reference>
<dbReference type="InterPro" id="IPR001680">
    <property type="entry name" value="WD40_rpt"/>
</dbReference>
<keyword evidence="8 11" id="KW-0175">Coiled coil</keyword>
<dbReference type="PROSITE" id="PS50896">
    <property type="entry name" value="LISH"/>
    <property type="match status" value="1"/>
</dbReference>
<dbReference type="PANTHER" id="PTHR14604">
    <property type="entry name" value="WD40 REPEAT PF20"/>
    <property type="match status" value="1"/>
</dbReference>
<dbReference type="SUPFAM" id="SSF50978">
    <property type="entry name" value="WD40 repeat-like"/>
    <property type="match status" value="1"/>
</dbReference>
<sequence length="430" mass="48356">MSVEHILPERQLKELQKAMLDFMSSQGYTESAQVFARETDNEGLVIEANDRHHNLLAKKWTSVIRLQKKIMDLETKLSKIQEDIKTGSVITRRGSRASEWLPRPPAKHRLAQHQLPITCVRFHPQYMLLATASEDMSVKIWDSESADFERTLKGHTKSVQDMVFDLKGKILVTCSADLTLRVWDVADDYKCIRTLYGHDHCVSSVAFLGSDKLVSASRDKSVKIWELSTGYCIKTLTGHADWVRCVAVSEDGRMICTASNDQSVRLWDPATGECKSDMRGHENVVEVAKFAPTTAHPFLRRLAGLPPLPPKINGNTTADTLQSSDSASQFIISGSRDKTLRLWDAISSQLLHTFTGHDDWVRDFVFHPSGKQLISVSDDKTMRIWDLTTGRCAKTIQASDHFTTCIDYSSVNPQVATGSVDTEVCLWECR</sequence>
<gene>
    <name evidence="11" type="primary">PAC1</name>
    <name evidence="11" type="synonym">LIS1</name>
    <name evidence="14" type="ORF">COEREDRAFT_83652</name>
</gene>
<evidence type="ECO:0000256" key="2">
    <source>
        <dbReference type="ARBA" id="ARBA00022490"/>
    </source>
</evidence>
<feature type="repeat" description="WD" evidence="12">
    <location>
        <begin position="328"/>
        <end position="353"/>
    </location>
</feature>
<keyword evidence="9 11" id="KW-0206">Cytoskeleton</keyword>
<evidence type="ECO:0000256" key="9">
    <source>
        <dbReference type="ARBA" id="ARBA00023212"/>
    </source>
</evidence>
<evidence type="ECO:0000256" key="8">
    <source>
        <dbReference type="ARBA" id="ARBA00023054"/>
    </source>
</evidence>
<comment type="function">
    <text evidence="11">Positively regulates the activity of the minus-end directed microtubule motor protein dynein. May enhance dynein-mediated microtubule sliding by targeting dynein to the microtubule plus end. Required for nuclear migration during vegetative growth as well as development. Required for retrograde early endosome (EE) transport from the hyphal tip. Required for localization of dynein to the mitotic spindle poles. Recruits additional proteins to the dynein complex at SPBs.</text>
</comment>
<evidence type="ECO:0000256" key="10">
    <source>
        <dbReference type="ARBA" id="ARBA00023306"/>
    </source>
</evidence>